<keyword evidence="2" id="KW-1185">Reference proteome</keyword>
<evidence type="ECO:0000313" key="2">
    <source>
        <dbReference type="Proteomes" id="UP001315278"/>
    </source>
</evidence>
<protein>
    <recommendedName>
        <fullName evidence="3">Acyl carrier protein</fullName>
    </recommendedName>
</protein>
<reference evidence="2" key="1">
    <citation type="journal article" date="2021" name="ISME J.">
        <title>Evolutionary origin and ecological implication of a unique nif island in free-living Bradyrhizobium lineages.</title>
        <authorList>
            <person name="Tao J."/>
        </authorList>
    </citation>
    <scope>NUCLEOTIDE SEQUENCE [LARGE SCALE GENOMIC DNA]</scope>
    <source>
        <strain evidence="2">SZCCT0434</strain>
    </source>
</reference>
<comment type="caution">
    <text evidence="1">The sequence shown here is derived from an EMBL/GenBank/DDBJ whole genome shotgun (WGS) entry which is preliminary data.</text>
</comment>
<accession>A0ABS5FYA4</accession>
<dbReference type="Proteomes" id="UP001315278">
    <property type="component" value="Unassembled WGS sequence"/>
</dbReference>
<dbReference type="EMBL" id="JAFCJH010000074">
    <property type="protein sequence ID" value="MBR0801226.1"/>
    <property type="molecule type" value="Genomic_DNA"/>
</dbReference>
<organism evidence="1 2">
    <name type="scientific">Bradyrhizobium jicamae</name>
    <dbReference type="NCBI Taxonomy" id="280332"/>
    <lineage>
        <taxon>Bacteria</taxon>
        <taxon>Pseudomonadati</taxon>
        <taxon>Pseudomonadota</taxon>
        <taxon>Alphaproteobacteria</taxon>
        <taxon>Hyphomicrobiales</taxon>
        <taxon>Nitrobacteraceae</taxon>
        <taxon>Bradyrhizobium</taxon>
    </lineage>
</organism>
<name>A0ABS5FYA4_9BRAD</name>
<gene>
    <name evidence="1" type="ORF">JQ615_38325</name>
</gene>
<sequence>MPLKDSANRLAVRLRETVEQFCQQELERAYSHEDFVQQASVTLDLVANECLMFGASVFDDEKDALAPLEKVVSLEDAPGVRGL</sequence>
<evidence type="ECO:0000313" key="1">
    <source>
        <dbReference type="EMBL" id="MBR0801226.1"/>
    </source>
</evidence>
<dbReference type="RefSeq" id="WP_212495337.1">
    <property type="nucleotide sequence ID" value="NZ_JAFCJH010000074.1"/>
</dbReference>
<evidence type="ECO:0008006" key="3">
    <source>
        <dbReference type="Google" id="ProtNLM"/>
    </source>
</evidence>
<proteinExistence type="predicted"/>